<keyword evidence="2" id="KW-0813">Transport</keyword>
<dbReference type="InterPro" id="IPR004638">
    <property type="entry name" value="EmrB-like"/>
</dbReference>
<evidence type="ECO:0000256" key="6">
    <source>
        <dbReference type="ARBA" id="ARBA00023136"/>
    </source>
</evidence>
<feature type="transmembrane region" description="Helical" evidence="7">
    <location>
        <begin position="439"/>
        <end position="462"/>
    </location>
</feature>
<sequence length="484" mass="49789">MVQVGPDPRRWKALALLCGAFFMVILDSAIVVVALPSLEADLGFAPSDLQWVLSAYALSFGGLLLLGGRSSDLLGRRRMFMVGLVLFTVASLLCGLAWSPAALIAARSFQGVGAAVLTPTALSIVMTTFEEGAERNKALGIWGSLGGIGGTAGWLIGGPLTDISWEWVFLINVPIGVLALALAPRLLSESRATQQRRGFDPLGALSATAALVLLVYAVVEAPEAGWSDPQTIGLLAGSAALFVLFAVIESRVAQPLLPLRIFRSWTLVGANATMVLFSSVAFGMPFLLTLYAQQVLGFSPVRFGLTSVVFPVSVAVAAIVGQGLVLKLGFRVVASAGLVLLGVGCLYFTQVSADGSYFGDIFLGLLVSGLGVGFTFVTVSIAALAGVGEREAGVASGLSNTTFQIGAAVGVAIVSTVAVSRTNDVIGAGGDPVGALVEGHQAGFLATAVLAGIGLLAALLLLRRPPTATPEEHPPLVPVAEHTD</sequence>
<comment type="caution">
    <text evidence="9">The sequence shown here is derived from an EMBL/GenBank/DDBJ whole genome shotgun (WGS) entry which is preliminary data.</text>
</comment>
<accession>A0A4R4RF60</accession>
<feature type="transmembrane region" description="Helical" evidence="7">
    <location>
        <begin position="49"/>
        <end position="67"/>
    </location>
</feature>
<feature type="transmembrane region" description="Helical" evidence="7">
    <location>
        <begin position="268"/>
        <end position="291"/>
    </location>
</feature>
<dbReference type="RefSeq" id="WP_131986703.1">
    <property type="nucleotide sequence ID" value="NZ_SMKL01000065.1"/>
</dbReference>
<evidence type="ECO:0000256" key="2">
    <source>
        <dbReference type="ARBA" id="ARBA00022448"/>
    </source>
</evidence>
<dbReference type="CDD" id="cd17321">
    <property type="entry name" value="MFS_MMR_MDR_like"/>
    <property type="match status" value="1"/>
</dbReference>
<dbReference type="Pfam" id="PF07690">
    <property type="entry name" value="MFS_1"/>
    <property type="match status" value="1"/>
</dbReference>
<evidence type="ECO:0000256" key="7">
    <source>
        <dbReference type="SAM" id="Phobius"/>
    </source>
</evidence>
<reference evidence="9 10" key="1">
    <citation type="submission" date="2019-02" db="EMBL/GenBank/DDBJ databases">
        <title>Draft genome sequences of novel Actinobacteria.</title>
        <authorList>
            <person name="Sahin N."/>
            <person name="Ay H."/>
            <person name="Saygin H."/>
        </authorList>
    </citation>
    <scope>NUCLEOTIDE SEQUENCE [LARGE SCALE GENOMIC DNA]</scope>
    <source>
        <strain evidence="9 10">KC603</strain>
    </source>
</reference>
<feature type="transmembrane region" description="Helical" evidence="7">
    <location>
        <begin position="79"/>
        <end position="98"/>
    </location>
</feature>
<feature type="transmembrane region" description="Helical" evidence="7">
    <location>
        <begin position="328"/>
        <end position="349"/>
    </location>
</feature>
<feature type="transmembrane region" description="Helical" evidence="7">
    <location>
        <begin position="303"/>
        <end position="321"/>
    </location>
</feature>
<feature type="transmembrane region" description="Helical" evidence="7">
    <location>
        <begin position="104"/>
        <end position="126"/>
    </location>
</feature>
<keyword evidence="3" id="KW-1003">Cell membrane</keyword>
<dbReference type="Gene3D" id="1.20.1250.20">
    <property type="entry name" value="MFS general substrate transporter like domains"/>
    <property type="match status" value="1"/>
</dbReference>
<keyword evidence="6 7" id="KW-0472">Membrane</keyword>
<dbReference type="NCBIfam" id="TIGR00711">
    <property type="entry name" value="efflux_EmrB"/>
    <property type="match status" value="1"/>
</dbReference>
<dbReference type="PROSITE" id="PS00216">
    <property type="entry name" value="SUGAR_TRANSPORT_1"/>
    <property type="match status" value="1"/>
</dbReference>
<dbReference type="Proteomes" id="UP000295621">
    <property type="component" value="Unassembled WGS sequence"/>
</dbReference>
<dbReference type="InterPro" id="IPR005829">
    <property type="entry name" value="Sugar_transporter_CS"/>
</dbReference>
<dbReference type="InterPro" id="IPR036259">
    <property type="entry name" value="MFS_trans_sf"/>
</dbReference>
<evidence type="ECO:0000256" key="4">
    <source>
        <dbReference type="ARBA" id="ARBA00022692"/>
    </source>
</evidence>
<feature type="transmembrane region" description="Helical" evidence="7">
    <location>
        <begin position="397"/>
        <end position="419"/>
    </location>
</feature>
<feature type="transmembrane region" description="Helical" evidence="7">
    <location>
        <begin position="12"/>
        <end position="37"/>
    </location>
</feature>
<evidence type="ECO:0000256" key="1">
    <source>
        <dbReference type="ARBA" id="ARBA00004651"/>
    </source>
</evidence>
<feature type="transmembrane region" description="Helical" evidence="7">
    <location>
        <begin position="138"/>
        <end position="156"/>
    </location>
</feature>
<dbReference type="GO" id="GO:0005886">
    <property type="term" value="C:plasma membrane"/>
    <property type="evidence" value="ECO:0007669"/>
    <property type="project" value="UniProtKB-SubCell"/>
</dbReference>
<dbReference type="InterPro" id="IPR011701">
    <property type="entry name" value="MFS"/>
</dbReference>
<dbReference type="PROSITE" id="PS50850">
    <property type="entry name" value="MFS"/>
    <property type="match status" value="1"/>
</dbReference>
<dbReference type="Gene3D" id="1.20.1720.10">
    <property type="entry name" value="Multidrug resistance protein D"/>
    <property type="match status" value="1"/>
</dbReference>
<dbReference type="InterPro" id="IPR020846">
    <property type="entry name" value="MFS_dom"/>
</dbReference>
<comment type="subcellular location">
    <subcellularLocation>
        <location evidence="1">Cell membrane</location>
        <topology evidence="1">Multi-pass membrane protein</topology>
    </subcellularLocation>
</comment>
<evidence type="ECO:0000256" key="5">
    <source>
        <dbReference type="ARBA" id="ARBA00022989"/>
    </source>
</evidence>
<keyword evidence="5 7" id="KW-1133">Transmembrane helix</keyword>
<evidence type="ECO:0000313" key="10">
    <source>
        <dbReference type="Proteomes" id="UP000295621"/>
    </source>
</evidence>
<keyword evidence="4 7" id="KW-0812">Transmembrane</keyword>
<dbReference type="AlphaFoldDB" id="A0A4R4RF60"/>
<feature type="transmembrane region" description="Helical" evidence="7">
    <location>
        <begin position="199"/>
        <end position="219"/>
    </location>
</feature>
<organism evidence="9 10">
    <name type="scientific">Jiangella ureilytica</name>
    <dbReference type="NCBI Taxonomy" id="2530374"/>
    <lineage>
        <taxon>Bacteria</taxon>
        <taxon>Bacillati</taxon>
        <taxon>Actinomycetota</taxon>
        <taxon>Actinomycetes</taxon>
        <taxon>Jiangellales</taxon>
        <taxon>Jiangellaceae</taxon>
        <taxon>Jiangella</taxon>
    </lineage>
</organism>
<keyword evidence="10" id="KW-1185">Reference proteome</keyword>
<dbReference type="GO" id="GO:0022857">
    <property type="term" value="F:transmembrane transporter activity"/>
    <property type="evidence" value="ECO:0007669"/>
    <property type="project" value="InterPro"/>
</dbReference>
<evidence type="ECO:0000256" key="3">
    <source>
        <dbReference type="ARBA" id="ARBA00022475"/>
    </source>
</evidence>
<proteinExistence type="predicted"/>
<feature type="transmembrane region" description="Helical" evidence="7">
    <location>
        <begin position="231"/>
        <end position="248"/>
    </location>
</feature>
<feature type="transmembrane region" description="Helical" evidence="7">
    <location>
        <begin position="361"/>
        <end position="385"/>
    </location>
</feature>
<protein>
    <submittedName>
        <fullName evidence="9">DHA2 family efflux MFS transporter permease subunit</fullName>
    </submittedName>
</protein>
<dbReference type="OrthoDB" id="3218494at2"/>
<dbReference type="SUPFAM" id="SSF103473">
    <property type="entry name" value="MFS general substrate transporter"/>
    <property type="match status" value="1"/>
</dbReference>
<feature type="transmembrane region" description="Helical" evidence="7">
    <location>
        <begin position="168"/>
        <end position="187"/>
    </location>
</feature>
<feature type="domain" description="Major facilitator superfamily (MFS) profile" evidence="8">
    <location>
        <begin position="13"/>
        <end position="466"/>
    </location>
</feature>
<evidence type="ECO:0000259" key="8">
    <source>
        <dbReference type="PROSITE" id="PS50850"/>
    </source>
</evidence>
<dbReference type="PANTHER" id="PTHR42718:SF46">
    <property type="entry name" value="BLR6921 PROTEIN"/>
    <property type="match status" value="1"/>
</dbReference>
<dbReference type="EMBL" id="SMKL01000065">
    <property type="protein sequence ID" value="TDC47927.1"/>
    <property type="molecule type" value="Genomic_DNA"/>
</dbReference>
<gene>
    <name evidence="9" type="ORF">E1212_22730</name>
</gene>
<dbReference type="PANTHER" id="PTHR42718">
    <property type="entry name" value="MAJOR FACILITATOR SUPERFAMILY MULTIDRUG TRANSPORTER MFSC"/>
    <property type="match status" value="1"/>
</dbReference>
<evidence type="ECO:0000313" key="9">
    <source>
        <dbReference type="EMBL" id="TDC47927.1"/>
    </source>
</evidence>
<name>A0A4R4RF60_9ACTN</name>